<gene>
    <name evidence="2" type="ORF">JI744_12760</name>
</gene>
<proteinExistence type="predicted"/>
<evidence type="ECO:0000256" key="1">
    <source>
        <dbReference type="SAM" id="SignalP"/>
    </source>
</evidence>
<evidence type="ECO:0008006" key="4">
    <source>
        <dbReference type="Google" id="ProtNLM"/>
    </source>
</evidence>
<feature type="signal peptide" evidence="1">
    <location>
        <begin position="1"/>
        <end position="28"/>
    </location>
</feature>
<name>A0A8J7MS18_9RHOB</name>
<sequence length="119" mass="12087">MNHILPRMILCLCLSLLMAVAGVQGALACGGRVPVTALVICGHAGAETIWLDAQGQPVPKAKGHCPDCLGTPAATLADPQVVPAFIARDATALSATPAPAFHLSAKSPSFLARGPPRTS</sequence>
<dbReference type="EMBL" id="JAESVP010000006">
    <property type="protein sequence ID" value="MBL4928978.1"/>
    <property type="molecule type" value="Genomic_DNA"/>
</dbReference>
<evidence type="ECO:0000313" key="2">
    <source>
        <dbReference type="EMBL" id="MBL4928978.1"/>
    </source>
</evidence>
<dbReference type="RefSeq" id="WP_202661523.1">
    <property type="nucleotide sequence ID" value="NZ_JAESVP010000006.1"/>
</dbReference>
<organism evidence="2 3">
    <name type="scientific">Fuscibacter oryzae</name>
    <dbReference type="NCBI Taxonomy" id="2803939"/>
    <lineage>
        <taxon>Bacteria</taxon>
        <taxon>Pseudomonadati</taxon>
        <taxon>Pseudomonadota</taxon>
        <taxon>Alphaproteobacteria</taxon>
        <taxon>Rhodobacterales</taxon>
        <taxon>Paracoccaceae</taxon>
        <taxon>Fuscibacter</taxon>
    </lineage>
</organism>
<dbReference type="Proteomes" id="UP000619033">
    <property type="component" value="Unassembled WGS sequence"/>
</dbReference>
<accession>A0A8J7MS18</accession>
<dbReference type="PROSITE" id="PS51257">
    <property type="entry name" value="PROKAR_LIPOPROTEIN"/>
    <property type="match status" value="1"/>
</dbReference>
<dbReference type="AlphaFoldDB" id="A0A8J7MS18"/>
<comment type="caution">
    <text evidence="2">The sequence shown here is derived from an EMBL/GenBank/DDBJ whole genome shotgun (WGS) entry which is preliminary data.</text>
</comment>
<keyword evidence="3" id="KW-1185">Reference proteome</keyword>
<keyword evidence="1" id="KW-0732">Signal</keyword>
<protein>
    <recommendedName>
        <fullName evidence="4">DUF2946 domain-containing protein</fullName>
    </recommendedName>
</protein>
<feature type="chain" id="PRO_5035166114" description="DUF2946 domain-containing protein" evidence="1">
    <location>
        <begin position="29"/>
        <end position="119"/>
    </location>
</feature>
<reference evidence="2" key="1">
    <citation type="submission" date="2021-01" db="EMBL/GenBank/DDBJ databases">
        <title>Genome seq and assembly of Tabrizicola sp. KVB23.</title>
        <authorList>
            <person name="Chhetri G."/>
        </authorList>
    </citation>
    <scope>NUCLEOTIDE SEQUENCE</scope>
    <source>
        <strain evidence="2">KVB23</strain>
    </source>
</reference>
<evidence type="ECO:0000313" key="3">
    <source>
        <dbReference type="Proteomes" id="UP000619033"/>
    </source>
</evidence>